<sequence length="76" mass="8370">MALGRLFHYAFDAALLSTVVAGVRRSSGFSPRTESIPDETVRSVADKYLGFGETVFDMLQATVVNSSYFKKDTTRS</sequence>
<dbReference type="GO" id="GO:0005737">
    <property type="term" value="C:cytoplasm"/>
    <property type="evidence" value="ECO:0007669"/>
    <property type="project" value="TreeGrafter"/>
</dbReference>
<evidence type="ECO:0000313" key="3">
    <source>
        <dbReference type="Proteomes" id="UP000703269"/>
    </source>
</evidence>
<proteinExistence type="predicted"/>
<dbReference type="EMBL" id="BPQB01000132">
    <property type="protein sequence ID" value="GJF00068.1"/>
    <property type="molecule type" value="Genomic_DNA"/>
</dbReference>
<keyword evidence="1" id="KW-0732">Signal</keyword>
<dbReference type="InterPro" id="IPR013726">
    <property type="entry name" value="Mitofissin"/>
</dbReference>
<accession>A0A9P3GQQ4</accession>
<feature type="chain" id="PRO_5040119434" evidence="1">
    <location>
        <begin position="23"/>
        <end position="76"/>
    </location>
</feature>
<keyword evidence="3" id="KW-1185">Reference proteome</keyword>
<dbReference type="PANTHER" id="PTHR28075">
    <property type="entry name" value="CHROMOSOME 16, WHOLE GENOME SHOTGUN SEQUENCE"/>
    <property type="match status" value="1"/>
</dbReference>
<evidence type="ECO:0000313" key="2">
    <source>
        <dbReference type="EMBL" id="GJF00068.1"/>
    </source>
</evidence>
<comment type="caution">
    <text evidence="2">The sequence shown here is derived from an EMBL/GenBank/DDBJ whole genome shotgun (WGS) entry which is preliminary data.</text>
</comment>
<reference evidence="2 3" key="1">
    <citation type="submission" date="2021-08" db="EMBL/GenBank/DDBJ databases">
        <title>Draft Genome Sequence of Phanerochaete sordida strain YK-624.</title>
        <authorList>
            <person name="Mori T."/>
            <person name="Dohra H."/>
            <person name="Suzuki T."/>
            <person name="Kawagishi H."/>
            <person name="Hirai H."/>
        </authorList>
    </citation>
    <scope>NUCLEOTIDE SEQUENCE [LARGE SCALE GENOMIC DNA]</scope>
    <source>
        <strain evidence="2 3">YK-624</strain>
    </source>
</reference>
<dbReference type="Proteomes" id="UP000703269">
    <property type="component" value="Unassembled WGS sequence"/>
</dbReference>
<feature type="signal peptide" evidence="1">
    <location>
        <begin position="1"/>
        <end position="22"/>
    </location>
</feature>
<name>A0A9P3GQQ4_9APHY</name>
<protein>
    <submittedName>
        <fullName evidence="2">DUF1748 domain-containing protein</fullName>
    </submittedName>
</protein>
<dbReference type="PANTHER" id="PTHR28075:SF3">
    <property type="entry name" value="DUF1748-DOMAIN-CONTAINING PROTEIN"/>
    <property type="match status" value="1"/>
</dbReference>
<dbReference type="AlphaFoldDB" id="A0A9P3GQQ4"/>
<dbReference type="Pfam" id="PF08520">
    <property type="entry name" value="Mitofissin"/>
    <property type="match status" value="1"/>
</dbReference>
<organism evidence="2 3">
    <name type="scientific">Phanerochaete sordida</name>
    <dbReference type="NCBI Taxonomy" id="48140"/>
    <lineage>
        <taxon>Eukaryota</taxon>
        <taxon>Fungi</taxon>
        <taxon>Dikarya</taxon>
        <taxon>Basidiomycota</taxon>
        <taxon>Agaricomycotina</taxon>
        <taxon>Agaricomycetes</taxon>
        <taxon>Polyporales</taxon>
        <taxon>Phanerochaetaceae</taxon>
        <taxon>Phanerochaete</taxon>
    </lineage>
</organism>
<evidence type="ECO:0000256" key="1">
    <source>
        <dbReference type="SAM" id="SignalP"/>
    </source>
</evidence>
<dbReference type="OrthoDB" id="16824at2759"/>
<gene>
    <name evidence="2" type="ORF">PsYK624_163460</name>
</gene>